<dbReference type="KEGG" id="sapo:SAPIO_CDS4797"/>
<reference evidence="3 4" key="1">
    <citation type="journal article" date="2014" name="Genome Announc.">
        <title>Draft genome sequence of the pathogenic fungus Scedosporium apiospermum.</title>
        <authorList>
            <person name="Vandeputte P."/>
            <person name="Ghamrawi S."/>
            <person name="Rechenmann M."/>
            <person name="Iltis A."/>
            <person name="Giraud S."/>
            <person name="Fleury M."/>
            <person name="Thornton C."/>
            <person name="Delhaes L."/>
            <person name="Meyer W."/>
            <person name="Papon N."/>
            <person name="Bouchara J.P."/>
        </authorList>
    </citation>
    <scope>NUCLEOTIDE SEQUENCE [LARGE SCALE GENOMIC DNA]</scope>
    <source>
        <strain evidence="3 4">IHEM 14462</strain>
    </source>
</reference>
<accession>A0A084G7M9</accession>
<dbReference type="CDD" id="cd00609">
    <property type="entry name" value="AAT_like"/>
    <property type="match status" value="1"/>
</dbReference>
<dbReference type="PRINTS" id="PR00753">
    <property type="entry name" value="ACCSYNTHASE"/>
</dbReference>
<dbReference type="InterPro" id="IPR004839">
    <property type="entry name" value="Aminotransferase_I/II_large"/>
</dbReference>
<organism evidence="3 4">
    <name type="scientific">Pseudallescheria apiosperma</name>
    <name type="common">Scedosporium apiospermum</name>
    <dbReference type="NCBI Taxonomy" id="563466"/>
    <lineage>
        <taxon>Eukaryota</taxon>
        <taxon>Fungi</taxon>
        <taxon>Dikarya</taxon>
        <taxon>Ascomycota</taxon>
        <taxon>Pezizomycotina</taxon>
        <taxon>Sordariomycetes</taxon>
        <taxon>Hypocreomycetidae</taxon>
        <taxon>Microascales</taxon>
        <taxon>Microascaceae</taxon>
        <taxon>Scedosporium</taxon>
    </lineage>
</organism>
<feature type="domain" description="Aminotransferase class I/classII large" evidence="2">
    <location>
        <begin position="117"/>
        <end position="472"/>
    </location>
</feature>
<evidence type="ECO:0000259" key="2">
    <source>
        <dbReference type="Pfam" id="PF00155"/>
    </source>
</evidence>
<dbReference type="Proteomes" id="UP000028545">
    <property type="component" value="Unassembled WGS sequence"/>
</dbReference>
<dbReference type="InterPro" id="IPR015422">
    <property type="entry name" value="PyrdxlP-dep_Trfase_small"/>
</dbReference>
<dbReference type="VEuPathDB" id="FungiDB:SAPIO_CDS4797"/>
<keyword evidence="1" id="KW-0663">Pyridoxal phosphate</keyword>
<name>A0A084G7M9_PSEDA</name>
<keyword evidence="4" id="KW-1185">Reference proteome</keyword>
<dbReference type="InterPro" id="IPR015424">
    <property type="entry name" value="PyrdxlP-dep_Trfase"/>
</dbReference>
<dbReference type="GO" id="GO:0030170">
    <property type="term" value="F:pyridoxal phosphate binding"/>
    <property type="evidence" value="ECO:0007669"/>
    <property type="project" value="InterPro"/>
</dbReference>
<evidence type="ECO:0000256" key="1">
    <source>
        <dbReference type="ARBA" id="ARBA00022898"/>
    </source>
</evidence>
<dbReference type="RefSeq" id="XP_016643140.1">
    <property type="nucleotide sequence ID" value="XM_016787261.1"/>
</dbReference>
<dbReference type="GO" id="GO:0008483">
    <property type="term" value="F:transaminase activity"/>
    <property type="evidence" value="ECO:0007669"/>
    <property type="project" value="TreeGrafter"/>
</dbReference>
<dbReference type="OMA" id="NPQGRCY"/>
<proteinExistence type="predicted"/>
<dbReference type="InterPro" id="IPR050478">
    <property type="entry name" value="Ethylene_sulfur-biosynth"/>
</dbReference>
<sequence length="498" mass="56079">MRNARWGTTGVSGSRGRYERFNSMQLPSHRGRPARLDAAKGSSPQTIFRPSDRALATFNQGQAWDYMEKFANIPRYDEKLRPDGLLNLSGAMNCLMNDWMQDYVAKSQPVDDVYPSLTYGSRYGSKDLLAAAASFFNRFFNPYHTVLSDQVLACNGVTSLLALCTWLICDPGDAVLYPTPNFYMLDYDLGSRGEVVTVPVSTTSITDPFSEAGASQLVQLFDAAADKVESEQGRRCRILCICNPANPQGRCYSPRSLQVLAAWCTRRGVHLVVDEVYAMSDFHAGLPHRGDRYDSFSSVLSIPSEAPPENLHCLYSMSKDFDMGGLRLSFLVTRNALLRQAATRVTWFTWISAFPAAFMTRFLQQLDGVEDYLSLYRTRLATAYHKAATALSTASIPFEPASAGLFIFVDLSRWLRFFPQFGPQTPELELCEWLIQGGVFLNPGQFAGSDKEGWFRLVFTEYPDVMELAVERVRIALRKLEDKKRLHSTWQASWVLMQ</sequence>
<dbReference type="Gene3D" id="3.40.640.10">
    <property type="entry name" value="Type I PLP-dependent aspartate aminotransferase-like (Major domain)"/>
    <property type="match status" value="1"/>
</dbReference>
<dbReference type="EMBL" id="JOWA01000094">
    <property type="protein sequence ID" value="KEZ43341.1"/>
    <property type="molecule type" value="Genomic_DNA"/>
</dbReference>
<protein>
    <recommendedName>
        <fullName evidence="2">Aminotransferase class I/classII large domain-containing protein</fullName>
    </recommendedName>
</protein>
<dbReference type="InterPro" id="IPR015421">
    <property type="entry name" value="PyrdxlP-dep_Trfase_major"/>
</dbReference>
<dbReference type="GO" id="GO:0006520">
    <property type="term" value="P:amino acid metabolic process"/>
    <property type="evidence" value="ECO:0007669"/>
    <property type="project" value="TreeGrafter"/>
</dbReference>
<dbReference type="AlphaFoldDB" id="A0A084G7M9"/>
<dbReference type="OrthoDB" id="7042322at2759"/>
<dbReference type="HOGENOM" id="CLU_017584_1_2_1"/>
<dbReference type="SUPFAM" id="SSF53383">
    <property type="entry name" value="PLP-dependent transferases"/>
    <property type="match status" value="1"/>
</dbReference>
<dbReference type="PANTHER" id="PTHR43795">
    <property type="entry name" value="BIFUNCTIONAL ASPARTATE AMINOTRANSFERASE AND GLUTAMATE/ASPARTATE-PREPHENATE AMINOTRANSFERASE-RELATED"/>
    <property type="match status" value="1"/>
</dbReference>
<dbReference type="GeneID" id="27723869"/>
<comment type="caution">
    <text evidence="3">The sequence shown here is derived from an EMBL/GenBank/DDBJ whole genome shotgun (WGS) entry which is preliminary data.</text>
</comment>
<dbReference type="Pfam" id="PF00155">
    <property type="entry name" value="Aminotran_1_2"/>
    <property type="match status" value="1"/>
</dbReference>
<dbReference type="Gene3D" id="3.90.1150.10">
    <property type="entry name" value="Aspartate Aminotransferase, domain 1"/>
    <property type="match status" value="1"/>
</dbReference>
<dbReference type="PANTHER" id="PTHR43795:SF39">
    <property type="entry name" value="AMINOTRANSFERASE CLASS I_CLASSII DOMAIN-CONTAINING PROTEIN"/>
    <property type="match status" value="1"/>
</dbReference>
<evidence type="ECO:0000313" key="3">
    <source>
        <dbReference type="EMBL" id="KEZ43341.1"/>
    </source>
</evidence>
<gene>
    <name evidence="3" type="ORF">SAPIO_CDS4797</name>
</gene>
<evidence type="ECO:0000313" key="4">
    <source>
        <dbReference type="Proteomes" id="UP000028545"/>
    </source>
</evidence>